<feature type="domain" description="Reverse transcriptase zinc-binding" evidence="3">
    <location>
        <begin position="668"/>
        <end position="752"/>
    </location>
</feature>
<dbReference type="EMBL" id="QGNW01001242">
    <property type="protein sequence ID" value="RVW48813.1"/>
    <property type="molecule type" value="Genomic_DNA"/>
</dbReference>
<dbReference type="InterPro" id="IPR026960">
    <property type="entry name" value="RVT-Znf"/>
</dbReference>
<dbReference type="PANTHER" id="PTHR34418:SF3">
    <property type="entry name" value="NUCLEAR PORE COMPLEX PROTEIN NUP214"/>
    <property type="match status" value="1"/>
</dbReference>
<organism evidence="4 5">
    <name type="scientific">Vitis vinifera</name>
    <name type="common">Grape</name>
    <dbReference type="NCBI Taxonomy" id="29760"/>
    <lineage>
        <taxon>Eukaryota</taxon>
        <taxon>Viridiplantae</taxon>
        <taxon>Streptophyta</taxon>
        <taxon>Embryophyta</taxon>
        <taxon>Tracheophyta</taxon>
        <taxon>Spermatophyta</taxon>
        <taxon>Magnoliopsida</taxon>
        <taxon>eudicotyledons</taxon>
        <taxon>Gunneridae</taxon>
        <taxon>Pentapetalae</taxon>
        <taxon>rosids</taxon>
        <taxon>Vitales</taxon>
        <taxon>Vitaceae</taxon>
        <taxon>Viteae</taxon>
        <taxon>Vitis</taxon>
    </lineage>
</organism>
<protein>
    <submittedName>
        <fullName evidence="4">Nuclear pore complex protein NUP214</fullName>
    </submittedName>
</protein>
<dbReference type="GO" id="GO:0017056">
    <property type="term" value="F:structural constituent of nuclear pore"/>
    <property type="evidence" value="ECO:0007669"/>
    <property type="project" value="InterPro"/>
</dbReference>
<feature type="signal peptide" evidence="2">
    <location>
        <begin position="1"/>
        <end position="17"/>
    </location>
</feature>
<feature type="compositionally biased region" description="Polar residues" evidence="1">
    <location>
        <begin position="205"/>
        <end position="220"/>
    </location>
</feature>
<dbReference type="Pfam" id="PF13966">
    <property type="entry name" value="zf-RVT"/>
    <property type="match status" value="1"/>
</dbReference>
<sequence>MPHFLLLLVFLCEECCNMNMLMLENFTGDYDSKNDDDNLILGLCCDKVSLYGKVEIQLGAEEPRELSPYCVLFCLTLEGKLVMFQVASVTGTPAPTQDLSPLTGDEDETPAEAPVEHDQSREANTKEISIKQEGEILIKNDLNTFQENKSLISACIADQILHKETIAADHEAKSLVNSQTFEADGQQRVSTIKLYQEVDGKQSGLPRQQSTNLEGSSLKTSPLEGLGNVVGDVKKTDIQKITGVGSGLGSSQSSHNFSRSFETHKELPGKIGSTNLQNASQSWSGGKFTFPKSTEEKLSLSSSFVESGRSETAGINLSIPQVPGGPVGSPIYPKDAATSLAAGNFGRISQSRGQRGSMVAGNVEPISSTLGSQLSMQENFPAKSPNYKSYPPKENYRTPPLQGQLNSEPNLSKQFGNKLELDNMEALTTVAVPAVPGTFFAHHIDTTLSVVVFPEKGYCSFLSLNIHALSAMSEMKISLEKSEVIPVGEVDLLEELACEIGWALEKKVHLVKWPIVCKVKPKGELEKIIKEKFWEEEGVWRSGVVRDSFGVGVWKGIEKNWELFKSMISFAVVNRRRVKFWKDWWCSEKPLCEIFPSLFALSDSKEAWVADLWEHRGEGDNWNFRFVRNLNDWELDAMECFLSLPQGHSMKRVQEDRVVWKGGNKGVFSVKGLYFVLEAGVTTPFPLKIVWNPWIPSKVSFFTWEACWEKVLTLDQLQRKGWILVNRCALCKVELETIDHILLHYVKTRLLWQLVFFIFGVQWVISETVREKPS</sequence>
<evidence type="ECO:0000259" key="3">
    <source>
        <dbReference type="Pfam" id="PF13966"/>
    </source>
</evidence>
<feature type="region of interest" description="Disordered" evidence="1">
    <location>
        <begin position="381"/>
        <end position="409"/>
    </location>
</feature>
<dbReference type="InterPro" id="IPR044694">
    <property type="entry name" value="NUP214"/>
</dbReference>
<proteinExistence type="predicted"/>
<evidence type="ECO:0000256" key="1">
    <source>
        <dbReference type="SAM" id="MobiDB-lite"/>
    </source>
</evidence>
<feature type="chain" id="PRO_5019392501" evidence="2">
    <location>
        <begin position="18"/>
        <end position="774"/>
    </location>
</feature>
<evidence type="ECO:0000313" key="5">
    <source>
        <dbReference type="Proteomes" id="UP000288805"/>
    </source>
</evidence>
<accession>A0A438EM49</accession>
<evidence type="ECO:0000313" key="4">
    <source>
        <dbReference type="EMBL" id="RVW48813.1"/>
    </source>
</evidence>
<comment type="caution">
    <text evidence="4">The sequence shown here is derived from an EMBL/GenBank/DDBJ whole genome shotgun (WGS) entry which is preliminary data.</text>
</comment>
<evidence type="ECO:0000256" key="2">
    <source>
        <dbReference type="SAM" id="SignalP"/>
    </source>
</evidence>
<gene>
    <name evidence="4" type="primary">NUP214_2</name>
    <name evidence="4" type="ORF">CK203_104322</name>
</gene>
<dbReference type="GO" id="GO:0006405">
    <property type="term" value="P:RNA export from nucleus"/>
    <property type="evidence" value="ECO:0007669"/>
    <property type="project" value="InterPro"/>
</dbReference>
<dbReference type="PANTHER" id="PTHR34418">
    <property type="entry name" value="NUCLEAR PORE COMPLEX PROTEIN NUP214 ISOFORM X1"/>
    <property type="match status" value="1"/>
</dbReference>
<dbReference type="Proteomes" id="UP000288805">
    <property type="component" value="Unassembled WGS sequence"/>
</dbReference>
<name>A0A438EM49_VITVI</name>
<feature type="region of interest" description="Disordered" evidence="1">
    <location>
        <begin position="200"/>
        <end position="220"/>
    </location>
</feature>
<keyword evidence="2" id="KW-0732">Signal</keyword>
<dbReference type="AlphaFoldDB" id="A0A438EM49"/>
<reference evidence="4 5" key="1">
    <citation type="journal article" date="2018" name="PLoS Genet.">
        <title>Population sequencing reveals clonal diversity and ancestral inbreeding in the grapevine cultivar Chardonnay.</title>
        <authorList>
            <person name="Roach M.J."/>
            <person name="Johnson D.L."/>
            <person name="Bohlmann J."/>
            <person name="van Vuuren H.J."/>
            <person name="Jones S.J."/>
            <person name="Pretorius I.S."/>
            <person name="Schmidt S.A."/>
            <person name="Borneman A.R."/>
        </authorList>
    </citation>
    <scope>NUCLEOTIDE SEQUENCE [LARGE SCALE GENOMIC DNA]</scope>
    <source>
        <strain evidence="5">cv. Chardonnay</strain>
        <tissue evidence="4">Leaf</tissue>
    </source>
</reference>
<feature type="region of interest" description="Disordered" evidence="1">
    <location>
        <begin position="95"/>
        <end position="122"/>
    </location>
</feature>